<feature type="transmembrane region" description="Helical" evidence="13">
    <location>
        <begin position="290"/>
        <end position="316"/>
    </location>
</feature>
<accession>A0AAE9IVU6</accession>
<gene>
    <name evidence="16" type="ORF">L3Y34_018836</name>
</gene>
<dbReference type="PRINTS" id="PR01459">
    <property type="entry name" value="KCNQCHANNEL"/>
</dbReference>
<protein>
    <recommendedName>
        <fullName evidence="10">IKs producing slow voltage-gated potassium channel subunit alpha KvLQT1</fullName>
    </recommendedName>
</protein>
<comment type="subcellular location">
    <subcellularLocation>
        <location evidence="1">Cell membrane</location>
        <topology evidence="1">Multi-pass membrane protein</topology>
    </subcellularLocation>
</comment>
<dbReference type="GO" id="GO:0005886">
    <property type="term" value="C:plasma membrane"/>
    <property type="evidence" value="ECO:0007669"/>
    <property type="project" value="UniProtKB-SubCell"/>
</dbReference>
<evidence type="ECO:0000256" key="2">
    <source>
        <dbReference type="ARBA" id="ARBA00022448"/>
    </source>
</evidence>
<evidence type="ECO:0000313" key="17">
    <source>
        <dbReference type="Proteomes" id="UP000827892"/>
    </source>
</evidence>
<keyword evidence="7" id="KW-0406">Ion transport</keyword>
<evidence type="ECO:0000256" key="13">
    <source>
        <dbReference type="SAM" id="Phobius"/>
    </source>
</evidence>
<dbReference type="InterPro" id="IPR013821">
    <property type="entry name" value="K_chnl_volt-dep_KCNQ_C"/>
</dbReference>
<evidence type="ECO:0000256" key="6">
    <source>
        <dbReference type="ARBA" id="ARBA00022989"/>
    </source>
</evidence>
<evidence type="ECO:0000256" key="4">
    <source>
        <dbReference type="ARBA" id="ARBA00022692"/>
    </source>
</evidence>
<feature type="transmembrane region" description="Helical" evidence="13">
    <location>
        <begin position="258"/>
        <end position="278"/>
    </location>
</feature>
<dbReference type="PRINTS" id="PR00169">
    <property type="entry name" value="KCHANNEL"/>
</dbReference>
<evidence type="ECO:0000313" key="16">
    <source>
        <dbReference type="EMBL" id="ULU07358.1"/>
    </source>
</evidence>
<organism evidence="16 17">
    <name type="scientific">Caenorhabditis briggsae</name>
    <dbReference type="NCBI Taxonomy" id="6238"/>
    <lineage>
        <taxon>Eukaryota</taxon>
        <taxon>Metazoa</taxon>
        <taxon>Ecdysozoa</taxon>
        <taxon>Nematoda</taxon>
        <taxon>Chromadorea</taxon>
        <taxon>Rhabditida</taxon>
        <taxon>Rhabditina</taxon>
        <taxon>Rhabditomorpha</taxon>
        <taxon>Rhabditoidea</taxon>
        <taxon>Rhabditidae</taxon>
        <taxon>Peloderinae</taxon>
        <taxon>Caenorhabditis</taxon>
    </lineage>
</organism>
<dbReference type="InterPro" id="IPR005821">
    <property type="entry name" value="Ion_trans_dom"/>
</dbReference>
<proteinExistence type="predicted"/>
<comment type="catalytic activity">
    <reaction evidence="11">
        <text>K(+)(in) = K(+)(out)</text>
        <dbReference type="Rhea" id="RHEA:29463"/>
        <dbReference type="ChEBI" id="CHEBI:29103"/>
    </reaction>
</comment>
<evidence type="ECO:0000259" key="15">
    <source>
        <dbReference type="Pfam" id="PF03520"/>
    </source>
</evidence>
<keyword evidence="2" id="KW-0813">Transport</keyword>
<dbReference type="GO" id="GO:0005249">
    <property type="term" value="F:voltage-gated potassium channel activity"/>
    <property type="evidence" value="ECO:0007669"/>
    <property type="project" value="InterPro"/>
</dbReference>
<dbReference type="FunFam" id="1.10.287.70:FF:000113">
    <property type="entry name" value="Potassium voltage-gated channel subfamily KQT member 1"/>
    <property type="match status" value="1"/>
</dbReference>
<evidence type="ECO:0000256" key="12">
    <source>
        <dbReference type="SAM" id="MobiDB-lite"/>
    </source>
</evidence>
<evidence type="ECO:0000256" key="5">
    <source>
        <dbReference type="ARBA" id="ARBA00022958"/>
    </source>
</evidence>
<feature type="transmembrane region" description="Helical" evidence="13">
    <location>
        <begin position="225"/>
        <end position="246"/>
    </location>
</feature>
<dbReference type="Gene3D" id="1.10.287.70">
    <property type="match status" value="1"/>
</dbReference>
<dbReference type="Proteomes" id="UP000827892">
    <property type="component" value="Chromosome II"/>
</dbReference>
<evidence type="ECO:0000256" key="8">
    <source>
        <dbReference type="ARBA" id="ARBA00023136"/>
    </source>
</evidence>
<dbReference type="Gene3D" id="6.10.140.1910">
    <property type="match status" value="2"/>
</dbReference>
<feature type="domain" description="Ion transport" evidence="14">
    <location>
        <begin position="88"/>
        <end position="321"/>
    </location>
</feature>
<feature type="compositionally biased region" description="Polar residues" evidence="12">
    <location>
        <begin position="616"/>
        <end position="635"/>
    </location>
</feature>
<feature type="transmembrane region" description="Helical" evidence="13">
    <location>
        <begin position="118"/>
        <end position="140"/>
    </location>
</feature>
<keyword evidence="3" id="KW-1003">Cell membrane</keyword>
<feature type="region of interest" description="Disordered" evidence="12">
    <location>
        <begin position="535"/>
        <end position="555"/>
    </location>
</feature>
<evidence type="ECO:0000256" key="1">
    <source>
        <dbReference type="ARBA" id="ARBA00004651"/>
    </source>
</evidence>
<keyword evidence="5" id="KW-0630">Potassium</keyword>
<feature type="transmembrane region" description="Helical" evidence="13">
    <location>
        <begin position="86"/>
        <end position="106"/>
    </location>
</feature>
<keyword evidence="4 13" id="KW-0812">Transmembrane</keyword>
<dbReference type="Pfam" id="PF03520">
    <property type="entry name" value="KCNQ_channel"/>
    <property type="match status" value="1"/>
</dbReference>
<dbReference type="SUPFAM" id="SSF81324">
    <property type="entry name" value="Voltage-gated potassium channels"/>
    <property type="match status" value="1"/>
</dbReference>
<dbReference type="AlphaFoldDB" id="A0AAE9IVU6"/>
<evidence type="ECO:0000256" key="9">
    <source>
        <dbReference type="ARBA" id="ARBA00023303"/>
    </source>
</evidence>
<keyword evidence="6 13" id="KW-1133">Transmembrane helix</keyword>
<dbReference type="EMBL" id="CP090892">
    <property type="protein sequence ID" value="ULU07358.1"/>
    <property type="molecule type" value="Genomic_DNA"/>
</dbReference>
<dbReference type="PANTHER" id="PTHR47735:SF14">
    <property type="entry name" value="POTASSIUM VOLTAGE-GATED CHANNEL SUBFAMILY KQT MEMBER 1"/>
    <property type="match status" value="1"/>
</dbReference>
<feature type="transmembrane region" description="Helical" evidence="13">
    <location>
        <begin position="161"/>
        <end position="181"/>
    </location>
</feature>
<dbReference type="Pfam" id="PF00520">
    <property type="entry name" value="Ion_trans"/>
    <property type="match status" value="1"/>
</dbReference>
<feature type="domain" description="Potassium channel voltage dependent KCNQ C-terminal" evidence="15">
    <location>
        <begin position="471"/>
        <end position="551"/>
    </location>
</feature>
<evidence type="ECO:0000256" key="3">
    <source>
        <dbReference type="ARBA" id="ARBA00022475"/>
    </source>
</evidence>
<evidence type="ECO:0000256" key="10">
    <source>
        <dbReference type="ARBA" id="ARBA00032659"/>
    </source>
</evidence>
<reference evidence="16 17" key="1">
    <citation type="submission" date="2022-05" db="EMBL/GenBank/DDBJ databases">
        <title>Chromosome-level reference genomes for two strains of Caenorhabditis briggsae: an improved platform for comparative genomics.</title>
        <authorList>
            <person name="Stevens L."/>
            <person name="Andersen E.C."/>
        </authorList>
    </citation>
    <scope>NUCLEOTIDE SEQUENCE [LARGE SCALE GENOMIC DNA]</scope>
    <source>
        <strain evidence="16">QX1410_ONT</strain>
        <tissue evidence="16">Whole-organism</tissue>
    </source>
</reference>
<dbReference type="InterPro" id="IPR003937">
    <property type="entry name" value="K_chnl_volt-dep_KCNQ"/>
</dbReference>
<evidence type="ECO:0000259" key="14">
    <source>
        <dbReference type="Pfam" id="PF00520"/>
    </source>
</evidence>
<feature type="region of interest" description="Disordered" evidence="12">
    <location>
        <begin position="594"/>
        <end position="642"/>
    </location>
</feature>
<evidence type="ECO:0000256" key="11">
    <source>
        <dbReference type="ARBA" id="ARBA00034430"/>
    </source>
</evidence>
<dbReference type="PANTHER" id="PTHR47735">
    <property type="entry name" value="POTASSIUM VOLTAGE-GATED CHANNEL SUBFAMILY KQT MEMBER 4"/>
    <property type="match status" value="1"/>
</dbReference>
<evidence type="ECO:0000256" key="7">
    <source>
        <dbReference type="ARBA" id="ARBA00023065"/>
    </source>
</evidence>
<sequence length="642" mass="73074">MAHFGARPFRKMLTTTGYPNGSSLVDDSPQDQDESEHFLLGMVTGDGLGKMFNARYRNIKEKKAAKMTYRALIYNCLERPTGWKCFLYHFSVFLVVLICLILSVLSTVEEHSHFAAELLYILEIFLVIFFAIEYVVRLWSAGCRSKYIGFWGRLKFARKPISFIDLCVVLASFTVICFGSEGQVFATSAIRGIRFLQILRMLHVDRQGGTWRLLGSVVFIHRQELITTLYIGFLGLIFSSYFVYLAEKDHVGIDGRQAFTSYADALWWGVITMTTIGYGDVVPQTWMGRIVASCFSIFAISFFALPAGILGSGFALKVQQKQRQKHFNRQIPAAATLIQCLWRCHAAEKRISATWNAHIDPLAHETKETHHGHSKKHQQSSDDNNVTRKRQLFKKQSSLVNTFRRKGSPSADVEMGGINHHQERLLRQERGSDTDDEKRVYRIGTDIEIEYETEEANTPTKLRPDTHISHVCELTEAHRNAIRAIRKVKYFVARRRFQQARKPYDVRDVIEQYSQGHLNMMVRIKELQRRLDQTLGKPGQYDGKGSRKGHPVTIGSRLSRLELQMSSLDRKVESSNRTLSALYRLMVDRNSLTISPSPPALISRPVSPANCLSPRDQLSPTSISSQRSGSPSYTLDPNGGWH</sequence>
<keyword evidence="9" id="KW-0407">Ion channel</keyword>
<keyword evidence="8 13" id="KW-0472">Membrane</keyword>
<feature type="region of interest" description="Disordered" evidence="12">
    <location>
        <begin position="366"/>
        <end position="386"/>
    </location>
</feature>
<name>A0AAE9IVU6_CAEBR</name>